<dbReference type="SUPFAM" id="SSF81345">
    <property type="entry name" value="ABC transporter involved in vitamin B12 uptake, BtuC"/>
    <property type="match status" value="1"/>
</dbReference>
<comment type="subcellular location">
    <subcellularLocation>
        <location evidence="1 8">Cell membrane</location>
        <topology evidence="1 8">Multi-pass membrane protein</topology>
    </subcellularLocation>
</comment>
<feature type="transmembrane region" description="Helical" evidence="9">
    <location>
        <begin position="146"/>
        <end position="164"/>
    </location>
</feature>
<name>A0ABV9QRF6_9FIRM</name>
<dbReference type="RefSeq" id="WP_379788617.1">
    <property type="nucleotide sequence ID" value="NZ_JBHSHL010000033.1"/>
</dbReference>
<evidence type="ECO:0000256" key="1">
    <source>
        <dbReference type="ARBA" id="ARBA00004651"/>
    </source>
</evidence>
<evidence type="ECO:0000313" key="10">
    <source>
        <dbReference type="EMBL" id="MFC4805079.1"/>
    </source>
</evidence>
<evidence type="ECO:0000256" key="4">
    <source>
        <dbReference type="ARBA" id="ARBA00022475"/>
    </source>
</evidence>
<protein>
    <submittedName>
        <fullName evidence="10">Metal ABC transporter permease</fullName>
    </submittedName>
</protein>
<dbReference type="Proteomes" id="UP001595916">
    <property type="component" value="Unassembled WGS sequence"/>
</dbReference>
<feature type="transmembrane region" description="Helical" evidence="9">
    <location>
        <begin position="12"/>
        <end position="33"/>
    </location>
</feature>
<feature type="transmembrane region" description="Helical" evidence="9">
    <location>
        <begin position="40"/>
        <end position="60"/>
    </location>
</feature>
<evidence type="ECO:0000256" key="5">
    <source>
        <dbReference type="ARBA" id="ARBA00022692"/>
    </source>
</evidence>
<dbReference type="Gene3D" id="1.10.3470.10">
    <property type="entry name" value="ABC transporter involved in vitamin B12 uptake, BtuC"/>
    <property type="match status" value="1"/>
</dbReference>
<dbReference type="PANTHER" id="PTHR30477">
    <property type="entry name" value="ABC-TRANSPORTER METAL-BINDING PROTEIN"/>
    <property type="match status" value="1"/>
</dbReference>
<dbReference type="EMBL" id="JBHSHL010000033">
    <property type="protein sequence ID" value="MFC4805079.1"/>
    <property type="molecule type" value="Genomic_DNA"/>
</dbReference>
<accession>A0ABV9QRF6</accession>
<evidence type="ECO:0000256" key="7">
    <source>
        <dbReference type="ARBA" id="ARBA00023136"/>
    </source>
</evidence>
<proteinExistence type="inferred from homology"/>
<evidence type="ECO:0000313" key="11">
    <source>
        <dbReference type="Proteomes" id="UP001595916"/>
    </source>
</evidence>
<dbReference type="Pfam" id="PF00950">
    <property type="entry name" value="ABC-3"/>
    <property type="match status" value="1"/>
</dbReference>
<feature type="transmembrane region" description="Helical" evidence="9">
    <location>
        <begin position="176"/>
        <end position="199"/>
    </location>
</feature>
<keyword evidence="7 9" id="KW-0472">Membrane</keyword>
<feature type="transmembrane region" description="Helical" evidence="9">
    <location>
        <begin position="66"/>
        <end position="86"/>
    </location>
</feature>
<keyword evidence="4" id="KW-1003">Cell membrane</keyword>
<organism evidence="10 11">
    <name type="scientific">Filifactor villosus</name>
    <dbReference type="NCBI Taxonomy" id="29374"/>
    <lineage>
        <taxon>Bacteria</taxon>
        <taxon>Bacillati</taxon>
        <taxon>Bacillota</taxon>
        <taxon>Clostridia</taxon>
        <taxon>Peptostreptococcales</taxon>
        <taxon>Filifactoraceae</taxon>
        <taxon>Filifactor</taxon>
    </lineage>
</organism>
<keyword evidence="5 8" id="KW-0812">Transmembrane</keyword>
<keyword evidence="11" id="KW-1185">Reference proteome</keyword>
<dbReference type="CDD" id="cd06550">
    <property type="entry name" value="TM_ABC_iron-siderophores_like"/>
    <property type="match status" value="1"/>
</dbReference>
<comment type="similarity">
    <text evidence="2 8">Belongs to the ABC-3 integral membrane protein family.</text>
</comment>
<evidence type="ECO:0000256" key="8">
    <source>
        <dbReference type="RuleBase" id="RU003943"/>
    </source>
</evidence>
<comment type="caution">
    <text evidence="10">The sequence shown here is derived from an EMBL/GenBank/DDBJ whole genome shotgun (WGS) entry which is preliminary data.</text>
</comment>
<evidence type="ECO:0000256" key="9">
    <source>
        <dbReference type="SAM" id="Phobius"/>
    </source>
</evidence>
<keyword evidence="6 9" id="KW-1133">Transmembrane helix</keyword>
<gene>
    <name evidence="10" type="ORF">ACFO4R_08285</name>
</gene>
<reference evidence="11" key="1">
    <citation type="journal article" date="2019" name="Int. J. Syst. Evol. Microbiol.">
        <title>The Global Catalogue of Microorganisms (GCM) 10K type strain sequencing project: providing services to taxonomists for standard genome sequencing and annotation.</title>
        <authorList>
            <consortium name="The Broad Institute Genomics Platform"/>
            <consortium name="The Broad Institute Genome Sequencing Center for Infectious Disease"/>
            <person name="Wu L."/>
            <person name="Ma J."/>
        </authorList>
    </citation>
    <scope>NUCLEOTIDE SEQUENCE [LARGE SCALE GENOMIC DNA]</scope>
    <source>
        <strain evidence="11">CCUG 46385</strain>
    </source>
</reference>
<dbReference type="PANTHER" id="PTHR30477:SF3">
    <property type="entry name" value="METAL TRANSPORT SYSTEM MEMBRANE PROTEIN CT_069-RELATED"/>
    <property type="match status" value="1"/>
</dbReference>
<feature type="transmembrane region" description="Helical" evidence="9">
    <location>
        <begin position="263"/>
        <end position="286"/>
    </location>
</feature>
<feature type="transmembrane region" description="Helical" evidence="9">
    <location>
        <begin position="232"/>
        <end position="251"/>
    </location>
</feature>
<feature type="transmembrane region" description="Helical" evidence="9">
    <location>
        <begin position="98"/>
        <end position="116"/>
    </location>
</feature>
<sequence>MFNIELITSYSFIIVAIGTLILAMASGAVGCITVMKGQSLIGDAIGHAAFPGIILAFMVSVSRDPVILLLGAMVSGTLCFVAIQLIHTQSKLDLDASLAIALSSFFGAGMMLKSYIQGNSKFSGASQSGLQNYIFGQAAYMVREDIMLILAVAVPVLILLILFYKELKVFIFDEVYSKTIGLNTNFIYLIILLMTMSLISVGLKLVGAILISSLLIVPCITAVQWSNKFHRVLLIAAAVGGVSALLGTYISTVSNGMSTGPTIIMIMSVFAFLSLLVGPHGILANIKMRRKYR</sequence>
<keyword evidence="3 8" id="KW-0813">Transport</keyword>
<evidence type="ECO:0000256" key="3">
    <source>
        <dbReference type="ARBA" id="ARBA00022448"/>
    </source>
</evidence>
<evidence type="ECO:0000256" key="6">
    <source>
        <dbReference type="ARBA" id="ARBA00022989"/>
    </source>
</evidence>
<dbReference type="InterPro" id="IPR037294">
    <property type="entry name" value="ABC_BtuC-like"/>
</dbReference>
<evidence type="ECO:0000256" key="2">
    <source>
        <dbReference type="ARBA" id="ARBA00008034"/>
    </source>
</evidence>
<dbReference type="InterPro" id="IPR001626">
    <property type="entry name" value="ABC_TroCD"/>
</dbReference>